<feature type="signal peptide" evidence="1">
    <location>
        <begin position="1"/>
        <end position="24"/>
    </location>
</feature>
<dbReference type="SUPFAM" id="SSF51004">
    <property type="entry name" value="C-terminal (heme d1) domain of cytochrome cd1-nitrite reductase"/>
    <property type="match status" value="1"/>
</dbReference>
<accession>A0ABZ0J0S0</accession>
<dbReference type="EMBL" id="CP136921">
    <property type="protein sequence ID" value="WOO31844.1"/>
    <property type="molecule type" value="Genomic_DNA"/>
</dbReference>
<dbReference type="InterPro" id="IPR011048">
    <property type="entry name" value="Haem_d1_sf"/>
</dbReference>
<feature type="chain" id="PRO_5046290818" evidence="1">
    <location>
        <begin position="25"/>
        <end position="362"/>
    </location>
</feature>
<proteinExistence type="predicted"/>
<evidence type="ECO:0000313" key="3">
    <source>
        <dbReference type="Proteomes" id="UP001303211"/>
    </source>
</evidence>
<dbReference type="Gene3D" id="2.130.10.10">
    <property type="entry name" value="YVTN repeat-like/Quinoprotein amine dehydrogenase"/>
    <property type="match status" value="1"/>
</dbReference>
<evidence type="ECO:0000313" key="2">
    <source>
        <dbReference type="EMBL" id="WOO31844.1"/>
    </source>
</evidence>
<protein>
    <submittedName>
        <fullName evidence="2">Uncharacterized protein</fullName>
    </submittedName>
</protein>
<reference evidence="2 3" key="1">
    <citation type="submission" date="2023-03" db="EMBL/GenBank/DDBJ databases">
        <title>Diaphorobacter basophil sp. nov., isolated from a sewage-treatment plant.</title>
        <authorList>
            <person name="Yang K."/>
        </authorList>
    </citation>
    <scope>NUCLEOTIDE SEQUENCE [LARGE SCALE GENOMIC DNA]</scope>
    <source>
        <strain evidence="2 3">Y-1</strain>
    </source>
</reference>
<dbReference type="PROSITE" id="PS51257">
    <property type="entry name" value="PROKAR_LIPOPROTEIN"/>
    <property type="match status" value="1"/>
</dbReference>
<organism evidence="2 3">
    <name type="scientific">Diaphorobacter limosus</name>
    <dbReference type="NCBI Taxonomy" id="3036128"/>
    <lineage>
        <taxon>Bacteria</taxon>
        <taxon>Pseudomonadati</taxon>
        <taxon>Pseudomonadota</taxon>
        <taxon>Betaproteobacteria</taxon>
        <taxon>Burkholderiales</taxon>
        <taxon>Comamonadaceae</taxon>
        <taxon>Diaphorobacter</taxon>
    </lineage>
</organism>
<dbReference type="RefSeq" id="WP_317701313.1">
    <property type="nucleotide sequence ID" value="NZ_CP136921.1"/>
</dbReference>
<gene>
    <name evidence="2" type="ORF">P4826_15800</name>
</gene>
<sequence>MKSLSGFSRWLPSLALSLLLAACAANTDQRAAAIKPDPGKNADPTRISFQLPQAWGGAVQCLEGQNCYLIAVEHELSQLVLMEFDNGKAVVRDKQPLGYHPDSAIWLAPNLVVAAVETGGTLDFFTVDNHQLRKIDAQGVGFSPRDVVLAANAGSSYTLLATPYSGKHVSWLTWDQKNPGQSTLNRTFWCEAPWHPVHVKQLPPNRGPGIAVACLDDKKVIAVPATNLQTTPAVLATFDVIPRQAKPSPSGRWLYVALETGGKNARIDMHTGELQFIQGDPRGASSVLALADDLVIWGDSQRLTLQKLDTQGQVLDTREIKTSGYSTELQLHDINRDGIQDILVLNSTGETSDVIFGPIWKD</sequence>
<keyword evidence="1" id="KW-0732">Signal</keyword>
<name>A0ABZ0J0S0_9BURK</name>
<keyword evidence="3" id="KW-1185">Reference proteome</keyword>
<dbReference type="Proteomes" id="UP001303211">
    <property type="component" value="Chromosome"/>
</dbReference>
<evidence type="ECO:0000256" key="1">
    <source>
        <dbReference type="SAM" id="SignalP"/>
    </source>
</evidence>
<dbReference type="InterPro" id="IPR015943">
    <property type="entry name" value="WD40/YVTN_repeat-like_dom_sf"/>
</dbReference>